<gene>
    <name evidence="1" type="ORF">SPELUC_LOCUS7920</name>
</gene>
<name>A0ACA9N1S9_9GLOM</name>
<evidence type="ECO:0000313" key="1">
    <source>
        <dbReference type="EMBL" id="CAG8622572.1"/>
    </source>
</evidence>
<feature type="non-terminal residue" evidence="1">
    <location>
        <position position="1"/>
    </location>
</feature>
<proteinExistence type="predicted"/>
<organism evidence="1 2">
    <name type="scientific">Cetraspora pellucida</name>
    <dbReference type="NCBI Taxonomy" id="1433469"/>
    <lineage>
        <taxon>Eukaryota</taxon>
        <taxon>Fungi</taxon>
        <taxon>Fungi incertae sedis</taxon>
        <taxon>Mucoromycota</taxon>
        <taxon>Glomeromycotina</taxon>
        <taxon>Glomeromycetes</taxon>
        <taxon>Diversisporales</taxon>
        <taxon>Gigasporaceae</taxon>
        <taxon>Cetraspora</taxon>
    </lineage>
</organism>
<reference evidence="1" key="1">
    <citation type="submission" date="2021-06" db="EMBL/GenBank/DDBJ databases">
        <authorList>
            <person name="Kallberg Y."/>
            <person name="Tangrot J."/>
            <person name="Rosling A."/>
        </authorList>
    </citation>
    <scope>NUCLEOTIDE SEQUENCE</scope>
    <source>
        <strain evidence="1">28 12/20/2015</strain>
    </source>
</reference>
<protein>
    <submittedName>
        <fullName evidence="1">3056_t:CDS:1</fullName>
    </submittedName>
</protein>
<dbReference type="Proteomes" id="UP000789366">
    <property type="component" value="Unassembled WGS sequence"/>
</dbReference>
<evidence type="ECO:0000313" key="2">
    <source>
        <dbReference type="Proteomes" id="UP000789366"/>
    </source>
</evidence>
<keyword evidence="2" id="KW-1185">Reference proteome</keyword>
<sequence>KIFKKNSELSKSKTEIEKQYMTKNLEMMRKQKTKLVKEKIALLKNLLKLDDTSTTLLARKLIDESNIKELEGQNLPYNTIKTTKGKSIKDKSISKEKQQQNLNFFQKQLKACFNTK</sequence>
<accession>A0ACA9N1S9</accession>
<dbReference type="EMBL" id="CAJVPW010011132">
    <property type="protein sequence ID" value="CAG8622572.1"/>
    <property type="molecule type" value="Genomic_DNA"/>
</dbReference>
<comment type="caution">
    <text evidence="1">The sequence shown here is derived from an EMBL/GenBank/DDBJ whole genome shotgun (WGS) entry which is preliminary data.</text>
</comment>